<comment type="cofactor">
    <cofactor evidence="6">
        <name>FMN</name>
        <dbReference type="ChEBI" id="CHEBI:58210"/>
    </cofactor>
    <text evidence="6">Binds 1 FMN per subunit.</text>
</comment>
<comment type="similarity">
    <text evidence="1">Belongs to the pyridoxamine 5'-phosphate oxidase family.</text>
</comment>
<dbReference type="Gene3D" id="2.30.110.10">
    <property type="entry name" value="Electron Transport, Fmn-binding Protein, Chain A"/>
    <property type="match status" value="1"/>
</dbReference>
<dbReference type="NCBIfam" id="NF004231">
    <property type="entry name" value="PRK05679.1"/>
    <property type="match status" value="1"/>
</dbReference>
<dbReference type="GO" id="GO:0008615">
    <property type="term" value="P:pyridoxine biosynthetic process"/>
    <property type="evidence" value="ECO:0007669"/>
    <property type="project" value="UniProtKB-UniRule"/>
</dbReference>
<evidence type="ECO:0000256" key="4">
    <source>
        <dbReference type="ARBA" id="ARBA00023002"/>
    </source>
</evidence>
<feature type="domain" description="Pyridoxine 5'-phosphate oxidase dimerisation C-terminal" evidence="8">
    <location>
        <begin position="167"/>
        <end position="207"/>
    </location>
</feature>
<dbReference type="InterPro" id="IPR019740">
    <property type="entry name" value="Pyridox_Oxase_CS"/>
</dbReference>
<feature type="binding site" evidence="6">
    <location>
        <position position="190"/>
    </location>
    <ligand>
        <name>FMN</name>
        <dbReference type="ChEBI" id="CHEBI:58210"/>
    </ligand>
</feature>
<keyword evidence="10" id="KW-1185">Reference proteome</keyword>
<evidence type="ECO:0000259" key="8">
    <source>
        <dbReference type="Pfam" id="PF10590"/>
    </source>
</evidence>
<evidence type="ECO:0000259" key="7">
    <source>
        <dbReference type="Pfam" id="PF01243"/>
    </source>
</evidence>
<feature type="binding site" evidence="6">
    <location>
        <position position="76"/>
    </location>
    <ligand>
        <name>FMN</name>
        <dbReference type="ChEBI" id="CHEBI:58210"/>
    </ligand>
</feature>
<dbReference type="PANTHER" id="PTHR10851">
    <property type="entry name" value="PYRIDOXINE-5-PHOSPHATE OXIDASE"/>
    <property type="match status" value="1"/>
</dbReference>
<sequence length="207" mass="23287">MTDAAAPQSNSAALYQQAIDTLRRLLDEARAAGDPEPTAMSLATVAANGRVSSRIVLLKGLGEDGLRFFSNYESAKAGQLATHEQAAVGFHWKTLRDQVQVRIEGQVGKLGASDSDAYFATRPRMSQIGAWASLQSQELPNRETFDARVAEIERRFEGIEVTRPPHWGGYLLRPDLFEFWYGANFRLHDRQRYECRIGVWSQRLLYP</sequence>
<organism evidence="9 10">
    <name type="scientific">Dokdonella immobilis</name>
    <dbReference type="NCBI Taxonomy" id="578942"/>
    <lineage>
        <taxon>Bacteria</taxon>
        <taxon>Pseudomonadati</taxon>
        <taxon>Pseudomonadota</taxon>
        <taxon>Gammaproteobacteria</taxon>
        <taxon>Lysobacterales</taxon>
        <taxon>Rhodanobacteraceae</taxon>
        <taxon>Dokdonella</taxon>
    </lineage>
</organism>
<evidence type="ECO:0000256" key="1">
    <source>
        <dbReference type="ARBA" id="ARBA00007301"/>
    </source>
</evidence>
<dbReference type="InterPro" id="IPR012349">
    <property type="entry name" value="Split_barrel_FMN-bd"/>
</dbReference>
<accession>A0A1I4WDG8</accession>
<dbReference type="GO" id="GO:0010181">
    <property type="term" value="F:FMN binding"/>
    <property type="evidence" value="ECO:0007669"/>
    <property type="project" value="UniProtKB-UniRule"/>
</dbReference>
<feature type="binding site" evidence="6">
    <location>
        <begin position="54"/>
        <end position="59"/>
    </location>
    <ligand>
        <name>FMN</name>
        <dbReference type="ChEBI" id="CHEBI:58210"/>
    </ligand>
</feature>
<feature type="binding site" evidence="6">
    <location>
        <begin position="135"/>
        <end position="136"/>
    </location>
    <ligand>
        <name>FMN</name>
        <dbReference type="ChEBI" id="CHEBI:58210"/>
    </ligand>
</feature>
<dbReference type="SUPFAM" id="SSF50475">
    <property type="entry name" value="FMN-binding split barrel"/>
    <property type="match status" value="1"/>
</dbReference>
<gene>
    <name evidence="9" type="ORF">SAMN05216289_104177</name>
</gene>
<reference evidence="9 10" key="1">
    <citation type="submission" date="2016-10" db="EMBL/GenBank/DDBJ databases">
        <authorList>
            <person name="de Groot N.N."/>
        </authorList>
    </citation>
    <scope>NUCLEOTIDE SEQUENCE [LARGE SCALE GENOMIC DNA]</scope>
    <source>
        <strain evidence="9 10">CGMCC 1.7659</strain>
    </source>
</reference>
<dbReference type="InterPro" id="IPR000659">
    <property type="entry name" value="Pyridox_Oxase"/>
</dbReference>
<dbReference type="AlphaFoldDB" id="A0A1I4WDG8"/>
<dbReference type="EC" id="1.4.3.5" evidence="5"/>
<feature type="domain" description="Pyridoxamine 5'-phosphate oxidase N-terminal" evidence="7">
    <location>
        <begin position="34"/>
        <end position="153"/>
    </location>
</feature>
<evidence type="ECO:0000313" key="10">
    <source>
        <dbReference type="Proteomes" id="UP000198575"/>
    </source>
</evidence>
<proteinExistence type="inferred from homology"/>
<dbReference type="STRING" id="578942.SAMN05216289_104177"/>
<dbReference type="Pfam" id="PF01243">
    <property type="entry name" value="PNPOx_N"/>
    <property type="match status" value="1"/>
</dbReference>
<dbReference type="PANTHER" id="PTHR10851:SF0">
    <property type="entry name" value="PYRIDOXINE-5'-PHOSPHATE OXIDASE"/>
    <property type="match status" value="1"/>
</dbReference>
<dbReference type="NCBIfam" id="TIGR00558">
    <property type="entry name" value="pdxH"/>
    <property type="match status" value="1"/>
</dbReference>
<dbReference type="InterPro" id="IPR011576">
    <property type="entry name" value="Pyridox_Oxase_N"/>
</dbReference>
<dbReference type="RefSeq" id="WP_092405522.1">
    <property type="nucleotide sequence ID" value="NZ_FOVF01000004.1"/>
</dbReference>
<dbReference type="GO" id="GO:0004733">
    <property type="term" value="F:pyridoxamine phosphate oxidase activity"/>
    <property type="evidence" value="ECO:0007669"/>
    <property type="project" value="UniProtKB-UniRule"/>
</dbReference>
<dbReference type="PIRSF" id="PIRSF000190">
    <property type="entry name" value="Pyd_amn-ph_oxd"/>
    <property type="match status" value="1"/>
</dbReference>
<dbReference type="InterPro" id="IPR019576">
    <property type="entry name" value="Pyridoxamine_oxidase_dimer_C"/>
</dbReference>
<keyword evidence="2" id="KW-0285">Flavoprotein</keyword>
<evidence type="ECO:0000256" key="5">
    <source>
        <dbReference type="NCBIfam" id="TIGR00558"/>
    </source>
</evidence>
<keyword evidence="3 6" id="KW-0288">FMN</keyword>
<keyword evidence="4" id="KW-0560">Oxidoreductase</keyword>
<dbReference type="OrthoDB" id="9780392at2"/>
<evidence type="ECO:0000256" key="6">
    <source>
        <dbReference type="PIRSR" id="PIRSR000190-2"/>
    </source>
</evidence>
<evidence type="ECO:0000256" key="3">
    <source>
        <dbReference type="ARBA" id="ARBA00022643"/>
    </source>
</evidence>
<protein>
    <recommendedName>
        <fullName evidence="5">Pyridoxamine 5'-phosphate oxidase</fullName>
        <ecNumber evidence="5">1.4.3.5</ecNumber>
    </recommendedName>
</protein>
<feature type="binding site" evidence="6">
    <location>
        <position position="100"/>
    </location>
    <ligand>
        <name>FMN</name>
        <dbReference type="ChEBI" id="CHEBI:58210"/>
    </ligand>
</feature>
<name>A0A1I4WDG8_9GAMM</name>
<feature type="binding site" evidence="6">
    <location>
        <position position="180"/>
    </location>
    <ligand>
        <name>FMN</name>
        <dbReference type="ChEBI" id="CHEBI:58210"/>
    </ligand>
</feature>
<evidence type="ECO:0000313" key="9">
    <source>
        <dbReference type="EMBL" id="SFN11236.1"/>
    </source>
</evidence>
<dbReference type="Pfam" id="PF10590">
    <property type="entry name" value="PNP_phzG_C"/>
    <property type="match status" value="1"/>
</dbReference>
<evidence type="ECO:0000256" key="2">
    <source>
        <dbReference type="ARBA" id="ARBA00022630"/>
    </source>
</evidence>
<dbReference type="PROSITE" id="PS01064">
    <property type="entry name" value="PYRIDOX_OXIDASE"/>
    <property type="match status" value="1"/>
</dbReference>
<dbReference type="Proteomes" id="UP000198575">
    <property type="component" value="Unassembled WGS sequence"/>
</dbReference>
<dbReference type="EMBL" id="FOVF01000004">
    <property type="protein sequence ID" value="SFN11236.1"/>
    <property type="molecule type" value="Genomic_DNA"/>
</dbReference>